<feature type="region of interest" description="Disordered" evidence="1">
    <location>
        <begin position="389"/>
        <end position="423"/>
    </location>
</feature>
<evidence type="ECO:0000256" key="1">
    <source>
        <dbReference type="SAM" id="MobiDB-lite"/>
    </source>
</evidence>
<feature type="chain" id="PRO_5044258502" evidence="2">
    <location>
        <begin position="27"/>
        <end position="693"/>
    </location>
</feature>
<keyword evidence="2" id="KW-0732">Signal</keyword>
<evidence type="ECO:0000313" key="4">
    <source>
        <dbReference type="Proteomes" id="UP001515480"/>
    </source>
</evidence>
<dbReference type="AlphaFoldDB" id="A0AB34K462"/>
<feature type="region of interest" description="Disordered" evidence="1">
    <location>
        <begin position="271"/>
        <end position="306"/>
    </location>
</feature>
<dbReference type="PRINTS" id="PR01217">
    <property type="entry name" value="PRICHEXTENSN"/>
</dbReference>
<accession>A0AB34K462</accession>
<protein>
    <submittedName>
        <fullName evidence="3">Uncharacterized protein</fullName>
    </submittedName>
</protein>
<organism evidence="3 4">
    <name type="scientific">Prymnesium parvum</name>
    <name type="common">Toxic golden alga</name>
    <dbReference type="NCBI Taxonomy" id="97485"/>
    <lineage>
        <taxon>Eukaryota</taxon>
        <taxon>Haptista</taxon>
        <taxon>Haptophyta</taxon>
        <taxon>Prymnesiophyceae</taxon>
        <taxon>Prymnesiales</taxon>
        <taxon>Prymnesiaceae</taxon>
        <taxon>Prymnesium</taxon>
    </lineage>
</organism>
<feature type="region of interest" description="Disordered" evidence="1">
    <location>
        <begin position="482"/>
        <end position="504"/>
    </location>
</feature>
<feature type="signal peptide" evidence="2">
    <location>
        <begin position="1"/>
        <end position="26"/>
    </location>
</feature>
<evidence type="ECO:0000313" key="3">
    <source>
        <dbReference type="EMBL" id="KAL1527967.1"/>
    </source>
</evidence>
<sequence length="693" mass="71704">MPSSHAFLRASLALVFASLSAALAGGHDDPDVAAAPEPQPHSPLAIEDALRGLDSLLEDGLPLAPRPEPLQVRRDAGVLYAPLDSKRKARALQEQTILCSEDCELYASDGFCDDGASSVAYCSDPSNCTSASFAFCALGTDCTDCGPRQVEAICECCAVIYRHMPGDSCGEVPMWELSNWTCPDCVPALPRDVFCDRVIFDFAAISATLNPELLLAVELAANGRQGRHTMSHGAVRVGYYADPTCELSASPNPGYHGQQLLTSLDTEPVGLTAKFPPFPPSPPALPPSPPRAPPPPRKPPPSPPPPRNCCAGQLGTFACLNANDFECETCRRCARLESTGRTEYDYLCNQFYAISTDGQPLPCTYDYENSRCNFASTVCPAISPFAPSPPSRPPSLPSPPSPPPPTAPPSPSPHPPLPPSSPTPFTELECPFSSWRCCVAVFTGNAGADCSPAPVYDFRRGRVQGPRVPGPALTTSAPVSAVVSASPHPPSNTSLPTAQPSAAPAQPVATAAGAFAPPPLSVAANPSSFYPTALAASAKPFPAATGSFPATATAFAPSTSPAPIASLGTTAFTERTTLATIYPPPLPVATSSIPSLQPPITPAKSATAARFPPTKPSSTIALAFSPPTFPPAFPAATFSFTATPHPDLPAADPTSATFTSATPAFSASTIEPPATTSTPASIASALAASDNLP</sequence>
<dbReference type="Proteomes" id="UP001515480">
    <property type="component" value="Unassembled WGS sequence"/>
</dbReference>
<reference evidence="3 4" key="1">
    <citation type="journal article" date="2024" name="Science">
        <title>Giant polyketide synthase enzymes in the biosynthesis of giant marine polyether toxins.</title>
        <authorList>
            <person name="Fallon T.R."/>
            <person name="Shende V.V."/>
            <person name="Wierzbicki I.H."/>
            <person name="Pendleton A.L."/>
            <person name="Watervoot N.F."/>
            <person name="Auber R.P."/>
            <person name="Gonzalez D.J."/>
            <person name="Wisecaver J.H."/>
            <person name="Moore B.S."/>
        </authorList>
    </citation>
    <scope>NUCLEOTIDE SEQUENCE [LARGE SCALE GENOMIC DNA]</scope>
    <source>
        <strain evidence="3 4">12B1</strain>
    </source>
</reference>
<name>A0AB34K462_PRYPA</name>
<proteinExistence type="predicted"/>
<dbReference type="EMBL" id="JBGBPQ010000002">
    <property type="protein sequence ID" value="KAL1527967.1"/>
    <property type="molecule type" value="Genomic_DNA"/>
</dbReference>
<comment type="caution">
    <text evidence="3">The sequence shown here is derived from an EMBL/GenBank/DDBJ whole genome shotgun (WGS) entry which is preliminary data.</text>
</comment>
<feature type="compositionally biased region" description="Pro residues" evidence="1">
    <location>
        <begin position="276"/>
        <end position="306"/>
    </location>
</feature>
<keyword evidence="4" id="KW-1185">Reference proteome</keyword>
<feature type="compositionally biased region" description="Pro residues" evidence="1">
    <location>
        <begin position="389"/>
        <end position="422"/>
    </location>
</feature>
<gene>
    <name evidence="3" type="ORF">AB1Y20_009338</name>
</gene>
<evidence type="ECO:0000256" key="2">
    <source>
        <dbReference type="SAM" id="SignalP"/>
    </source>
</evidence>